<dbReference type="GO" id="GO:0048038">
    <property type="term" value="F:quinone binding"/>
    <property type="evidence" value="ECO:0007669"/>
    <property type="project" value="UniProtKB-KW"/>
</dbReference>
<dbReference type="GO" id="GO:0016655">
    <property type="term" value="F:oxidoreductase activity, acting on NAD(P)H, quinone or similar compound as acceptor"/>
    <property type="evidence" value="ECO:0007669"/>
    <property type="project" value="UniProtKB-UniRule"/>
</dbReference>
<keyword evidence="8" id="KW-0793">Thylakoid</keyword>
<sequence>MELSHEVAAMAVKKGSFVSIIREKFEGSVEAQASDKRLPPYVFEGTGEVVEVKGDYAQVKFLVPTPNVWLRLDQLEAAKKA</sequence>
<keyword evidence="1 8" id="KW-0813">Transport</keyword>
<evidence type="ECO:0000256" key="2">
    <source>
        <dbReference type="ARBA" id="ARBA00022719"/>
    </source>
</evidence>
<keyword evidence="10" id="KW-1185">Reference proteome</keyword>
<comment type="subcellular location">
    <subcellularLocation>
        <location evidence="8">Cellular thylakoid membrane</location>
        <topology evidence="8">Peripheral membrane protein</topology>
        <orientation evidence="8">Cytoplasmic side</orientation>
    </subcellularLocation>
</comment>
<dbReference type="HAMAP" id="MF_01354">
    <property type="entry name" value="NDH1_NDH1O"/>
    <property type="match status" value="1"/>
</dbReference>
<accession>A0A2W1JWM9</accession>
<evidence type="ECO:0000256" key="1">
    <source>
        <dbReference type="ARBA" id="ARBA00022448"/>
    </source>
</evidence>
<keyword evidence="9" id="KW-0560">Oxidoreductase</keyword>
<evidence type="ECO:0000313" key="10">
    <source>
        <dbReference type="Proteomes" id="UP000248857"/>
    </source>
</evidence>
<dbReference type="EMBL" id="PQWO01000007">
    <property type="protein sequence ID" value="PZD73121.1"/>
    <property type="molecule type" value="Genomic_DNA"/>
</dbReference>
<keyword evidence="4 8" id="KW-0618">Plastoquinone</keyword>
<comment type="caution">
    <text evidence="9">The sequence shown here is derived from an EMBL/GenBank/DDBJ whole genome shotgun (WGS) entry which is preliminary data.</text>
</comment>
<keyword evidence="2 8" id="KW-0874">Quinone</keyword>
<evidence type="ECO:0000256" key="7">
    <source>
        <dbReference type="ARBA" id="ARBA00023136"/>
    </source>
</evidence>
<dbReference type="AlphaFoldDB" id="A0A2W1JWM9"/>
<gene>
    <name evidence="8 9" type="primary">ndhO</name>
    <name evidence="9" type="ORF">C1752_02787</name>
</gene>
<comment type="similarity">
    <text evidence="8">Belongs to the complex I NdhO subunit family.</text>
</comment>
<evidence type="ECO:0000256" key="8">
    <source>
        <dbReference type="HAMAP-Rule" id="MF_01354"/>
    </source>
</evidence>
<proteinExistence type="inferred from homology"/>
<dbReference type="GO" id="GO:0031676">
    <property type="term" value="C:plasma membrane-derived thylakoid membrane"/>
    <property type="evidence" value="ECO:0007669"/>
    <property type="project" value="UniProtKB-SubCell"/>
</dbReference>
<keyword evidence="6 8" id="KW-0520">NAD</keyword>
<dbReference type="EC" id="7.1.1.-" evidence="8"/>
<comment type="catalytic activity">
    <reaction evidence="8">
        <text>a plastoquinone + NADPH + (n+1) H(+)(in) = a plastoquinol + NADP(+) + n H(+)(out)</text>
        <dbReference type="Rhea" id="RHEA:42612"/>
        <dbReference type="Rhea" id="RHEA-COMP:9561"/>
        <dbReference type="Rhea" id="RHEA-COMP:9562"/>
        <dbReference type="ChEBI" id="CHEBI:15378"/>
        <dbReference type="ChEBI" id="CHEBI:17757"/>
        <dbReference type="ChEBI" id="CHEBI:57783"/>
        <dbReference type="ChEBI" id="CHEBI:58349"/>
        <dbReference type="ChEBI" id="CHEBI:62192"/>
    </reaction>
</comment>
<comment type="subunit">
    <text evidence="8">NDH-1 can be composed of about 15 different subunits; different subcomplexes with different compositions have been identified which probably have different functions.</text>
</comment>
<dbReference type="InterPro" id="IPR020905">
    <property type="entry name" value="NdhO"/>
</dbReference>
<evidence type="ECO:0000256" key="3">
    <source>
        <dbReference type="ARBA" id="ARBA00022857"/>
    </source>
</evidence>
<evidence type="ECO:0000256" key="4">
    <source>
        <dbReference type="ARBA" id="ARBA00022957"/>
    </source>
</evidence>
<comment type="catalytic activity">
    <reaction evidence="8">
        <text>a plastoquinone + NADH + (n+1) H(+)(in) = a plastoquinol + NAD(+) + n H(+)(out)</text>
        <dbReference type="Rhea" id="RHEA:42608"/>
        <dbReference type="Rhea" id="RHEA-COMP:9561"/>
        <dbReference type="Rhea" id="RHEA-COMP:9562"/>
        <dbReference type="ChEBI" id="CHEBI:15378"/>
        <dbReference type="ChEBI" id="CHEBI:17757"/>
        <dbReference type="ChEBI" id="CHEBI:57540"/>
        <dbReference type="ChEBI" id="CHEBI:57945"/>
        <dbReference type="ChEBI" id="CHEBI:62192"/>
    </reaction>
</comment>
<reference evidence="9 10" key="1">
    <citation type="journal article" date="2018" name="Sci. Rep.">
        <title>A novel species of the marine cyanobacterium Acaryochloris with a unique pigment content and lifestyle.</title>
        <authorList>
            <person name="Partensky F."/>
            <person name="Six C."/>
            <person name="Ratin M."/>
            <person name="Garczarek L."/>
            <person name="Vaulot D."/>
            <person name="Probert I."/>
            <person name="Calteau A."/>
            <person name="Gourvil P."/>
            <person name="Marie D."/>
            <person name="Grebert T."/>
            <person name="Bouchier C."/>
            <person name="Le Panse S."/>
            <person name="Gachenot M."/>
            <person name="Rodriguez F."/>
            <person name="Garrido J.L."/>
        </authorList>
    </citation>
    <scope>NUCLEOTIDE SEQUENCE [LARGE SCALE GENOMIC DNA]</scope>
    <source>
        <strain evidence="9 10">RCC1774</strain>
    </source>
</reference>
<name>A0A2W1JWM9_9CYAN</name>
<comment type="function">
    <text evidence="8">NDH-1 shuttles electrons from an unknown electron donor, via FMN and iron-sulfur (Fe-S) centers, to quinones in the respiratory and/or the photosynthetic chain. The immediate electron acceptor for the enzyme in this species is believed to be plastoquinone. Couples the redox reaction to proton translocation, and thus conserves the redox energy in a proton gradient. Cyanobacterial NDH-1 also plays a role in inorganic carbon-concentration.</text>
</comment>
<keyword evidence="5 8" id="KW-1278">Translocase</keyword>
<keyword evidence="3 8" id="KW-0521">NADP</keyword>
<protein>
    <recommendedName>
        <fullName evidence="8">NAD(P)H-quinone oxidoreductase subunit O</fullName>
        <ecNumber evidence="8">7.1.1.-</ecNumber>
    </recommendedName>
    <alternativeName>
        <fullName evidence="8">NAD(P)H dehydrogenase I subunit O</fullName>
        <shortName evidence="8">NDH-1 subunit O</shortName>
        <shortName evidence="8">NDH-O</shortName>
    </alternativeName>
</protein>
<dbReference type="Pfam" id="PF11910">
    <property type="entry name" value="NdhO"/>
    <property type="match status" value="1"/>
</dbReference>
<evidence type="ECO:0000256" key="6">
    <source>
        <dbReference type="ARBA" id="ARBA00023027"/>
    </source>
</evidence>
<organism evidence="9 10">
    <name type="scientific">Acaryochloris thomasi RCC1774</name>
    <dbReference type="NCBI Taxonomy" id="1764569"/>
    <lineage>
        <taxon>Bacteria</taxon>
        <taxon>Bacillati</taxon>
        <taxon>Cyanobacteriota</taxon>
        <taxon>Cyanophyceae</taxon>
        <taxon>Acaryochloridales</taxon>
        <taxon>Acaryochloridaceae</taxon>
        <taxon>Acaryochloris</taxon>
        <taxon>Acaryochloris thomasi</taxon>
    </lineage>
</organism>
<evidence type="ECO:0000313" key="9">
    <source>
        <dbReference type="EMBL" id="PZD73121.1"/>
    </source>
</evidence>
<dbReference type="Proteomes" id="UP000248857">
    <property type="component" value="Unassembled WGS sequence"/>
</dbReference>
<keyword evidence="7 8" id="KW-0472">Membrane</keyword>
<evidence type="ECO:0000256" key="5">
    <source>
        <dbReference type="ARBA" id="ARBA00022967"/>
    </source>
</evidence>